<feature type="non-terminal residue" evidence="8">
    <location>
        <position position="1"/>
    </location>
</feature>
<keyword evidence="2" id="KW-0808">Transferase</keyword>
<dbReference type="InterPro" id="IPR036393">
    <property type="entry name" value="AceGlu_kinase-like_sf"/>
</dbReference>
<sequence length="247" mass="25262">VDDTLEAMGEEPEYVTTPSGVSGRFTDEGTLEVFEMVLPGKLNTELVTELRAAGVNAVGLSGVDGGLVTGPRKSAVRIVEDGKRKIRRGDHAGTPEQVNVDLLQSLLADGYVPTVSPPMLADDDTTANADADRVAALLAAELGAELVLLTDVAGVYADPNDPDTLIDEASTPAEFAAVEDAAAGFMSRKVHAAKEALSGGAEGVVVSDATLRKPLLAALEGHGTWIAKEAVVDGDDAAATANGGESA</sequence>
<dbReference type="Proteomes" id="UP001597111">
    <property type="component" value="Unassembled WGS sequence"/>
</dbReference>
<evidence type="ECO:0000313" key="8">
    <source>
        <dbReference type="EMBL" id="MFD1525425.1"/>
    </source>
</evidence>
<dbReference type="InterPro" id="IPR004662">
    <property type="entry name" value="AcgluKinase_fam"/>
</dbReference>
<feature type="domain" description="Aspartate/glutamate/uridylate kinase" evidence="7">
    <location>
        <begin position="8"/>
        <end position="206"/>
    </location>
</feature>
<evidence type="ECO:0000256" key="5">
    <source>
        <dbReference type="ARBA" id="ARBA00022840"/>
    </source>
</evidence>
<dbReference type="InterPro" id="IPR001048">
    <property type="entry name" value="Asp/Glu/Uridylate_kinase"/>
</dbReference>
<evidence type="ECO:0000256" key="1">
    <source>
        <dbReference type="ARBA" id="ARBA00022605"/>
    </source>
</evidence>
<dbReference type="NCBIfam" id="NF010661">
    <property type="entry name" value="PRK14058.1-3"/>
    <property type="match status" value="1"/>
</dbReference>
<evidence type="ECO:0000256" key="4">
    <source>
        <dbReference type="ARBA" id="ARBA00022777"/>
    </source>
</evidence>
<name>A0ABD6B672_9EURY</name>
<dbReference type="NCBIfam" id="NF010659">
    <property type="entry name" value="PRK14058.1-1"/>
    <property type="match status" value="1"/>
</dbReference>
<gene>
    <name evidence="8" type="ORF">ACFR9S_03800</name>
</gene>
<evidence type="ECO:0000256" key="6">
    <source>
        <dbReference type="ARBA" id="ARBA00029440"/>
    </source>
</evidence>
<evidence type="ECO:0000259" key="7">
    <source>
        <dbReference type="Pfam" id="PF00696"/>
    </source>
</evidence>
<dbReference type="PANTHER" id="PTHR23342">
    <property type="entry name" value="N-ACETYLGLUTAMATE SYNTHASE"/>
    <property type="match status" value="1"/>
</dbReference>
<evidence type="ECO:0000313" key="9">
    <source>
        <dbReference type="Proteomes" id="UP001597111"/>
    </source>
</evidence>
<dbReference type="GO" id="GO:0005524">
    <property type="term" value="F:ATP binding"/>
    <property type="evidence" value="ECO:0007669"/>
    <property type="project" value="UniProtKB-KW"/>
</dbReference>
<dbReference type="Gene3D" id="3.40.1160.10">
    <property type="entry name" value="Acetylglutamate kinase-like"/>
    <property type="match status" value="1"/>
</dbReference>
<keyword evidence="1" id="KW-0028">Amino-acid biosynthesis</keyword>
<keyword evidence="3" id="KW-0547">Nucleotide-binding</keyword>
<dbReference type="GO" id="GO:0016301">
    <property type="term" value="F:kinase activity"/>
    <property type="evidence" value="ECO:0007669"/>
    <property type="project" value="UniProtKB-KW"/>
</dbReference>
<accession>A0ABD6B672</accession>
<dbReference type="PANTHER" id="PTHR23342:SF20">
    <property type="entry name" value="[LYSW]-AMINOADIPATE KINASE"/>
    <property type="match status" value="1"/>
</dbReference>
<dbReference type="PIRSF" id="PIRSF000728">
    <property type="entry name" value="NAGK"/>
    <property type="match status" value="1"/>
</dbReference>
<dbReference type="SUPFAM" id="SSF53633">
    <property type="entry name" value="Carbamate kinase-like"/>
    <property type="match status" value="1"/>
</dbReference>
<dbReference type="RefSeq" id="WP_379818096.1">
    <property type="nucleotide sequence ID" value="NZ_JBHUDH010000029.1"/>
</dbReference>
<dbReference type="Pfam" id="PF00696">
    <property type="entry name" value="AA_kinase"/>
    <property type="match status" value="1"/>
</dbReference>
<comment type="caution">
    <text evidence="8">The sequence shown here is derived from an EMBL/GenBank/DDBJ whole genome shotgun (WGS) entry which is preliminary data.</text>
</comment>
<proteinExistence type="predicted"/>
<dbReference type="GO" id="GO:0008652">
    <property type="term" value="P:amino acid biosynthetic process"/>
    <property type="evidence" value="ECO:0007669"/>
    <property type="project" value="UniProtKB-KW"/>
</dbReference>
<dbReference type="AlphaFoldDB" id="A0ABD6B672"/>
<evidence type="ECO:0000256" key="2">
    <source>
        <dbReference type="ARBA" id="ARBA00022679"/>
    </source>
</evidence>
<comment type="pathway">
    <text evidence="6">Amino-acid biosynthesis.</text>
</comment>
<protein>
    <submittedName>
        <fullName evidence="8">Acetylglutamate/acetylaminoadipate kinase</fullName>
    </submittedName>
</protein>
<evidence type="ECO:0000256" key="3">
    <source>
        <dbReference type="ARBA" id="ARBA00022741"/>
    </source>
</evidence>
<organism evidence="8 9">
    <name type="scientific">Halolamina salina</name>
    <dbReference type="NCBI Taxonomy" id="1220023"/>
    <lineage>
        <taxon>Archaea</taxon>
        <taxon>Methanobacteriati</taxon>
        <taxon>Methanobacteriota</taxon>
        <taxon>Stenosarchaea group</taxon>
        <taxon>Halobacteria</taxon>
        <taxon>Halobacteriales</taxon>
        <taxon>Haloferacaceae</taxon>
    </lineage>
</organism>
<keyword evidence="9" id="KW-1185">Reference proteome</keyword>
<reference evidence="8 9" key="1">
    <citation type="journal article" date="2019" name="Int. J. Syst. Evol. Microbiol.">
        <title>The Global Catalogue of Microorganisms (GCM) 10K type strain sequencing project: providing services to taxonomists for standard genome sequencing and annotation.</title>
        <authorList>
            <consortium name="The Broad Institute Genomics Platform"/>
            <consortium name="The Broad Institute Genome Sequencing Center for Infectious Disease"/>
            <person name="Wu L."/>
            <person name="Ma J."/>
        </authorList>
    </citation>
    <scope>NUCLEOTIDE SEQUENCE [LARGE SCALE GENOMIC DNA]</scope>
    <source>
        <strain evidence="8 9">CGMCC 1.12285</strain>
    </source>
</reference>
<dbReference type="EMBL" id="JBHUDH010000029">
    <property type="protein sequence ID" value="MFD1525425.1"/>
    <property type="molecule type" value="Genomic_DNA"/>
</dbReference>
<keyword evidence="4 8" id="KW-0418">Kinase</keyword>
<keyword evidence="5" id="KW-0067">ATP-binding</keyword>